<evidence type="ECO:0000256" key="6">
    <source>
        <dbReference type="ARBA" id="ARBA00022490"/>
    </source>
</evidence>
<evidence type="ECO:0000256" key="4">
    <source>
        <dbReference type="ARBA" id="ARBA00006277"/>
    </source>
</evidence>
<gene>
    <name evidence="19" type="ORF">JX265_010669</name>
</gene>
<accession>A0A9P9WDN3</accession>
<evidence type="ECO:0000256" key="8">
    <source>
        <dbReference type="ARBA" id="ARBA00022701"/>
    </source>
</evidence>
<keyword evidence="12" id="KW-0206">Cytoskeleton</keyword>
<keyword evidence="8" id="KW-0493">Microtubule</keyword>
<dbReference type="GO" id="GO:0051301">
    <property type="term" value="P:cell division"/>
    <property type="evidence" value="ECO:0007669"/>
    <property type="project" value="UniProtKB-KW"/>
</dbReference>
<dbReference type="InterPro" id="IPR013965">
    <property type="entry name" value="DASH_Dad3"/>
</dbReference>
<keyword evidence="15" id="KW-0137">Centromere</keyword>
<dbReference type="PANTHER" id="PTHR28017:SF1">
    <property type="entry name" value="DASH COMPLEX SUBUNIT DAD3"/>
    <property type="match status" value="1"/>
</dbReference>
<dbReference type="Pfam" id="PF08656">
    <property type="entry name" value="DASH_Dad3"/>
    <property type="match status" value="1"/>
</dbReference>
<reference evidence="19" key="1">
    <citation type="submission" date="2021-03" db="EMBL/GenBank/DDBJ databases">
        <title>Revisited historic fungal species revealed as producer of novel bioactive compounds through whole genome sequencing and comparative genomics.</title>
        <authorList>
            <person name="Vignolle G.A."/>
            <person name="Hochenegger N."/>
            <person name="Mach R.L."/>
            <person name="Mach-Aigner A.R."/>
            <person name="Javad Rahimi M."/>
            <person name="Salim K.A."/>
            <person name="Chan C.M."/>
            <person name="Lim L.B.L."/>
            <person name="Cai F."/>
            <person name="Druzhinina I.S."/>
            <person name="U'Ren J.M."/>
            <person name="Derntl C."/>
        </authorList>
    </citation>
    <scope>NUCLEOTIDE SEQUENCE</scope>
    <source>
        <strain evidence="19">TUCIM 5799</strain>
    </source>
</reference>
<evidence type="ECO:0000256" key="14">
    <source>
        <dbReference type="ARBA" id="ARBA00023306"/>
    </source>
</evidence>
<keyword evidence="5" id="KW-0158">Chromosome</keyword>
<evidence type="ECO:0000256" key="2">
    <source>
        <dbReference type="ARBA" id="ARBA00004186"/>
    </source>
</evidence>
<keyword evidence="7" id="KW-0132">Cell division</keyword>
<proteinExistence type="inferred from homology"/>
<keyword evidence="13" id="KW-0539">Nucleus</keyword>
<feature type="region of interest" description="Disordered" evidence="18">
    <location>
        <begin position="20"/>
        <end position="39"/>
    </location>
</feature>
<protein>
    <recommendedName>
        <fullName evidence="16">DASH complex subunit DAD3</fullName>
    </recommendedName>
    <alternativeName>
        <fullName evidence="17">Outer kinetochore protein DAD3</fullName>
    </alternativeName>
</protein>
<dbReference type="GO" id="GO:0051010">
    <property type="term" value="F:microtubule plus-end binding"/>
    <property type="evidence" value="ECO:0007669"/>
    <property type="project" value="TreeGrafter"/>
</dbReference>
<evidence type="ECO:0000313" key="20">
    <source>
        <dbReference type="Proteomes" id="UP000829685"/>
    </source>
</evidence>
<evidence type="ECO:0000256" key="13">
    <source>
        <dbReference type="ARBA" id="ARBA00023242"/>
    </source>
</evidence>
<evidence type="ECO:0000256" key="1">
    <source>
        <dbReference type="ARBA" id="ARBA00004123"/>
    </source>
</evidence>
<dbReference type="PANTHER" id="PTHR28017">
    <property type="entry name" value="DASH COMPLEX SUBUNIT DAD3"/>
    <property type="match status" value="1"/>
</dbReference>
<comment type="similarity">
    <text evidence="4">Belongs to the DASH complex DAD3 family.</text>
</comment>
<comment type="caution">
    <text evidence="19">The sequence shown here is derived from an EMBL/GenBank/DDBJ whole genome shotgun (WGS) entry which is preliminary data.</text>
</comment>
<evidence type="ECO:0000256" key="12">
    <source>
        <dbReference type="ARBA" id="ARBA00023212"/>
    </source>
</evidence>
<evidence type="ECO:0000256" key="18">
    <source>
        <dbReference type="SAM" id="MobiDB-lite"/>
    </source>
</evidence>
<keyword evidence="10" id="KW-0159">Chromosome partition</keyword>
<evidence type="ECO:0000256" key="3">
    <source>
        <dbReference type="ARBA" id="ARBA00004629"/>
    </source>
</evidence>
<evidence type="ECO:0000256" key="7">
    <source>
        <dbReference type="ARBA" id="ARBA00022618"/>
    </source>
</evidence>
<sequence length="163" mass="18300">MRTDDSNNSIVITGRLERRPHHFPNSRGVPTLSKTPRDRNASDAVNVTCHFYLQPAIVWAHPPRAATTPTMDPASANNPLLSPPELSPLEQEVLEEYERLAENMKKMATILDTMANQPTTEILDGLRELERKTSLVFTLLKASVYSIVLQQEIDWGSGEQGRH</sequence>
<evidence type="ECO:0000256" key="11">
    <source>
        <dbReference type="ARBA" id="ARBA00022838"/>
    </source>
</evidence>
<name>A0A9P9WDN3_9PEZI</name>
<keyword evidence="11" id="KW-0995">Kinetochore</keyword>
<evidence type="ECO:0000313" key="19">
    <source>
        <dbReference type="EMBL" id="KAI1858576.1"/>
    </source>
</evidence>
<keyword evidence="14" id="KW-0131">Cell cycle</keyword>
<dbReference type="GO" id="GO:0005874">
    <property type="term" value="C:microtubule"/>
    <property type="evidence" value="ECO:0007669"/>
    <property type="project" value="UniProtKB-KW"/>
</dbReference>
<dbReference type="GO" id="GO:0042729">
    <property type="term" value="C:DASH complex"/>
    <property type="evidence" value="ECO:0007669"/>
    <property type="project" value="InterPro"/>
</dbReference>
<evidence type="ECO:0000256" key="10">
    <source>
        <dbReference type="ARBA" id="ARBA00022829"/>
    </source>
</evidence>
<keyword evidence="9" id="KW-0498">Mitosis</keyword>
<keyword evidence="20" id="KW-1185">Reference proteome</keyword>
<evidence type="ECO:0000256" key="16">
    <source>
        <dbReference type="ARBA" id="ARBA00044179"/>
    </source>
</evidence>
<dbReference type="AlphaFoldDB" id="A0A9P9WDN3"/>
<organism evidence="19 20">
    <name type="scientific">Neoarthrinium moseri</name>
    <dbReference type="NCBI Taxonomy" id="1658444"/>
    <lineage>
        <taxon>Eukaryota</taxon>
        <taxon>Fungi</taxon>
        <taxon>Dikarya</taxon>
        <taxon>Ascomycota</taxon>
        <taxon>Pezizomycotina</taxon>
        <taxon>Sordariomycetes</taxon>
        <taxon>Xylariomycetidae</taxon>
        <taxon>Amphisphaeriales</taxon>
        <taxon>Apiosporaceae</taxon>
        <taxon>Neoarthrinium</taxon>
    </lineage>
</organism>
<dbReference type="GO" id="GO:0008608">
    <property type="term" value="P:attachment of spindle microtubules to kinetochore"/>
    <property type="evidence" value="ECO:0007669"/>
    <property type="project" value="InterPro"/>
</dbReference>
<evidence type="ECO:0000256" key="15">
    <source>
        <dbReference type="ARBA" id="ARBA00023328"/>
    </source>
</evidence>
<evidence type="ECO:0000256" key="17">
    <source>
        <dbReference type="ARBA" id="ARBA00044305"/>
    </source>
</evidence>
<dbReference type="Proteomes" id="UP000829685">
    <property type="component" value="Unassembled WGS sequence"/>
</dbReference>
<dbReference type="EMBL" id="JAFIMR010000036">
    <property type="protein sequence ID" value="KAI1858576.1"/>
    <property type="molecule type" value="Genomic_DNA"/>
</dbReference>
<evidence type="ECO:0000256" key="9">
    <source>
        <dbReference type="ARBA" id="ARBA00022776"/>
    </source>
</evidence>
<dbReference type="GO" id="GO:0072686">
    <property type="term" value="C:mitotic spindle"/>
    <property type="evidence" value="ECO:0007669"/>
    <property type="project" value="InterPro"/>
</dbReference>
<keyword evidence="6" id="KW-0963">Cytoplasm</keyword>
<comment type="subcellular location">
    <subcellularLocation>
        <location evidence="3">Chromosome</location>
        <location evidence="3">Centromere</location>
        <location evidence="3">Kinetochore</location>
    </subcellularLocation>
    <subcellularLocation>
        <location evidence="2">Cytoplasm</location>
        <location evidence="2">Cytoskeleton</location>
        <location evidence="2">Spindle</location>
    </subcellularLocation>
    <subcellularLocation>
        <location evidence="1">Nucleus</location>
    </subcellularLocation>
</comment>
<evidence type="ECO:0000256" key="5">
    <source>
        <dbReference type="ARBA" id="ARBA00022454"/>
    </source>
</evidence>